<name>A0A816LZ89_9BILA</name>
<dbReference type="InterPro" id="IPR012337">
    <property type="entry name" value="RNaseH-like_sf"/>
</dbReference>
<accession>A0A816LZ89</accession>
<dbReference type="InterPro" id="IPR000330">
    <property type="entry name" value="SNF2_N"/>
</dbReference>
<feature type="domain" description="Helicase ATP-binding" evidence="4">
    <location>
        <begin position="585"/>
        <end position="771"/>
    </location>
</feature>
<dbReference type="EMBL" id="CAJNRE010002488">
    <property type="protein sequence ID" value="CAF1980786.1"/>
    <property type="molecule type" value="Genomic_DNA"/>
</dbReference>
<dbReference type="SUPFAM" id="SSF53098">
    <property type="entry name" value="Ribonuclease H-like"/>
    <property type="match status" value="1"/>
</dbReference>
<dbReference type="SMART" id="SM00487">
    <property type="entry name" value="DEXDc"/>
    <property type="match status" value="1"/>
</dbReference>
<dbReference type="GO" id="GO:0016787">
    <property type="term" value="F:hydrolase activity"/>
    <property type="evidence" value="ECO:0007669"/>
    <property type="project" value="UniProtKB-KW"/>
</dbReference>
<dbReference type="InterPro" id="IPR001650">
    <property type="entry name" value="Helicase_C-like"/>
</dbReference>
<dbReference type="CDD" id="cd18793">
    <property type="entry name" value="SF2_C_SNF"/>
    <property type="match status" value="1"/>
</dbReference>
<feature type="domain" description="Helicase C-terminal" evidence="5">
    <location>
        <begin position="945"/>
        <end position="1103"/>
    </location>
</feature>
<dbReference type="CDD" id="cd18008">
    <property type="entry name" value="DEXDc_SHPRH-like"/>
    <property type="match status" value="1"/>
</dbReference>
<dbReference type="PANTHER" id="PTHR45626">
    <property type="entry name" value="TRANSCRIPTION TERMINATION FACTOR 2-RELATED"/>
    <property type="match status" value="1"/>
</dbReference>
<evidence type="ECO:0000313" key="6">
    <source>
        <dbReference type="EMBL" id="CAF1980786.1"/>
    </source>
</evidence>
<evidence type="ECO:0000256" key="3">
    <source>
        <dbReference type="ARBA" id="ARBA00022840"/>
    </source>
</evidence>
<dbReference type="SUPFAM" id="SSF52540">
    <property type="entry name" value="P-loop containing nucleoside triphosphate hydrolases"/>
    <property type="match status" value="2"/>
</dbReference>
<gene>
    <name evidence="6" type="ORF">MBJ925_LOCUS7277</name>
</gene>
<dbReference type="GO" id="GO:0005524">
    <property type="term" value="F:ATP binding"/>
    <property type="evidence" value="ECO:0007669"/>
    <property type="project" value="UniProtKB-KW"/>
</dbReference>
<dbReference type="Gene3D" id="3.40.50.300">
    <property type="entry name" value="P-loop containing nucleotide triphosphate hydrolases"/>
    <property type="match status" value="1"/>
</dbReference>
<evidence type="ECO:0000313" key="7">
    <source>
        <dbReference type="Proteomes" id="UP000663824"/>
    </source>
</evidence>
<evidence type="ECO:0000256" key="1">
    <source>
        <dbReference type="ARBA" id="ARBA00022741"/>
    </source>
</evidence>
<dbReference type="Gene3D" id="3.40.50.10810">
    <property type="entry name" value="Tandem AAA-ATPase domain"/>
    <property type="match status" value="1"/>
</dbReference>
<dbReference type="Proteomes" id="UP000663824">
    <property type="component" value="Unassembled WGS sequence"/>
</dbReference>
<dbReference type="GO" id="GO:0006281">
    <property type="term" value="P:DNA repair"/>
    <property type="evidence" value="ECO:0007669"/>
    <property type="project" value="TreeGrafter"/>
</dbReference>
<dbReference type="GO" id="GO:0005634">
    <property type="term" value="C:nucleus"/>
    <property type="evidence" value="ECO:0007669"/>
    <property type="project" value="TreeGrafter"/>
</dbReference>
<evidence type="ECO:0000256" key="2">
    <source>
        <dbReference type="ARBA" id="ARBA00022801"/>
    </source>
</evidence>
<dbReference type="InterPro" id="IPR038718">
    <property type="entry name" value="SNF2-like_sf"/>
</dbReference>
<dbReference type="Pfam" id="PF00176">
    <property type="entry name" value="SNF2-rel_dom"/>
    <property type="match status" value="1"/>
</dbReference>
<dbReference type="SMART" id="SM00490">
    <property type="entry name" value="HELICc"/>
    <property type="match status" value="1"/>
</dbReference>
<protein>
    <submittedName>
        <fullName evidence="6">Uncharacterized protein</fullName>
    </submittedName>
</protein>
<keyword evidence="3" id="KW-0067">ATP-binding</keyword>
<evidence type="ECO:0000259" key="4">
    <source>
        <dbReference type="PROSITE" id="PS51192"/>
    </source>
</evidence>
<organism evidence="6 7">
    <name type="scientific">Rotaria magnacalcarata</name>
    <dbReference type="NCBI Taxonomy" id="392030"/>
    <lineage>
        <taxon>Eukaryota</taxon>
        <taxon>Metazoa</taxon>
        <taxon>Spiralia</taxon>
        <taxon>Gnathifera</taxon>
        <taxon>Rotifera</taxon>
        <taxon>Eurotatoria</taxon>
        <taxon>Bdelloidea</taxon>
        <taxon>Philodinida</taxon>
        <taxon>Philodinidae</taxon>
        <taxon>Rotaria</taxon>
    </lineage>
</organism>
<comment type="caution">
    <text evidence="6">The sequence shown here is derived from an EMBL/GenBank/DDBJ whole genome shotgun (WGS) entry which is preliminary data.</text>
</comment>
<sequence>MIELHDLSSDEESFDRIISSNTSRSYSNTSASLDQSSSNNFKYNPFNIKMLLKEQSEKYLLVDNHKINHKKPSSYWQQFAFPAVKDENSRTIIIKNFATCRSCYTTYTYALGSTKSLNSQKCLKELSSTSPSASSITKSPASNSKINRCSLEKKKTLTSLLTLRVCHSSFINMNGNDIVPSRTTITREITRQANDVCEHLGVELRNVAERGILAISPDLWSDKYKQNSYLGLTAHFVDDGCILHSIDLCCEPYNEINKRADNIRKAITCAPARFGLDHLVDRITFVSDRGSNIVKALEGYEVVHCFPHRLNNVLKRTFYSAGTQEKIQRRKRKQLLKKNKSDDHSTWNDFISNDESLMDFDDRDSSESEGDDDIVLDENSVELALRSLSSSHERDHVNVLEQNLPPYASQILMTIVRCKQLCCYVKQMSSIQLKLDKIWNHTDPPSKPDVFANINEIKTCIGNTESKSSSFAIPAARWRPNQRPFVLPPPAINSNATSSMRTIQLIDPMITPMPTTSTSSLKHFQSAQNLFSIGKRMPEVEVALTQLVANMEKCPRPEQELPQPLSLRNVTLHGYQRHALAWMEWRESNPPFGGILADDMGLGKTVTTIAFLQLRMNSIKSESTEQIFDASKVRAIPTTLVICPATLMSHWETEITKFSRMRCFIYHGSSRKKDIPTGGAIRAFGQYCVVLTSYELVRAEYTSSDECKNPLFAVKWQRVVLDEAHRIRSHKSQTSQACTAIDAIYRWGLTGTPIHNKADDFYSLLHFLHYSPFDVYSTWKLFSSNQYKSIERMKTIVRSLILRRTKTDYDLNGKLLVPLPSKQIEDIWLRLSDEEMKHYQRIRMEMTDAYKLFIRNRREKKKTNTVVLFTLMLKLRQACNHLSLVKDLSTDDVFDDKDDVALELSMFKLDLSDTLNDKSIQSLAKDTELQYDIAFMSTKLDCLLKKIDMIVNQREEKCIVVSSWVGMLNIVRHHLKRNLIHSLTISGEIKISDRQAVVQAFNSNEKKYMVLLLSLKAGGEGLNLVGGNHLFLCELSYNPQNEQQACDRIYRIGQRKNVHIYRLMVKNTIEERISNLQERKLKLAGDVLAGCVDKFSLKLEDIAYLCS</sequence>
<dbReference type="AlphaFoldDB" id="A0A816LZ89"/>
<dbReference type="InterPro" id="IPR049730">
    <property type="entry name" value="SNF2/RAD54-like_C"/>
</dbReference>
<dbReference type="PROSITE" id="PS51192">
    <property type="entry name" value="HELICASE_ATP_BIND_1"/>
    <property type="match status" value="1"/>
</dbReference>
<keyword evidence="2" id="KW-0378">Hydrolase</keyword>
<dbReference type="Pfam" id="PF00271">
    <property type="entry name" value="Helicase_C"/>
    <property type="match status" value="1"/>
</dbReference>
<dbReference type="GO" id="GO:0008094">
    <property type="term" value="F:ATP-dependent activity, acting on DNA"/>
    <property type="evidence" value="ECO:0007669"/>
    <property type="project" value="TreeGrafter"/>
</dbReference>
<keyword evidence="1" id="KW-0547">Nucleotide-binding</keyword>
<dbReference type="InterPro" id="IPR027417">
    <property type="entry name" value="P-loop_NTPase"/>
</dbReference>
<dbReference type="InterPro" id="IPR050628">
    <property type="entry name" value="SNF2_RAD54_helicase_TF"/>
</dbReference>
<dbReference type="PROSITE" id="PS51194">
    <property type="entry name" value="HELICASE_CTER"/>
    <property type="match status" value="1"/>
</dbReference>
<evidence type="ECO:0000259" key="5">
    <source>
        <dbReference type="PROSITE" id="PS51194"/>
    </source>
</evidence>
<dbReference type="PANTHER" id="PTHR45626:SF50">
    <property type="entry name" value="TRANSCRIPTION TERMINATION FACTOR 2"/>
    <property type="match status" value="1"/>
</dbReference>
<proteinExistence type="predicted"/>
<dbReference type="InterPro" id="IPR014001">
    <property type="entry name" value="Helicase_ATP-bd"/>
</dbReference>
<reference evidence="6" key="1">
    <citation type="submission" date="2021-02" db="EMBL/GenBank/DDBJ databases">
        <authorList>
            <person name="Nowell W R."/>
        </authorList>
    </citation>
    <scope>NUCLEOTIDE SEQUENCE</scope>
</reference>